<feature type="transmembrane region" description="Helical" evidence="1">
    <location>
        <begin position="56"/>
        <end position="79"/>
    </location>
</feature>
<proteinExistence type="predicted"/>
<dbReference type="Pfam" id="PF10882">
    <property type="entry name" value="bPH_5"/>
    <property type="match status" value="1"/>
</dbReference>
<feature type="transmembrane region" description="Helical" evidence="1">
    <location>
        <begin position="12"/>
        <end position="35"/>
    </location>
</feature>
<name>A0A7C1IZR9_9THEO</name>
<sequence length="185" mass="20482">MVYQLDYLDCLMAWVTPVSILFIGIIGVPLIFIAWQCYQVKKRGFSRPYRSLLLSLSLFICILGTASLLLSWSMVGSGWRLEGNLLKLKAPPATTTIELQASNVTLTEASGPWRPTLRVGGYGTPGLATGNFKLENGKKAIVFRHLRPNAMVVIESRGRYYVIAHPGVEKLYEELVARGAQPAKL</sequence>
<evidence type="ECO:0000313" key="3">
    <source>
        <dbReference type="EMBL" id="HDW51572.1"/>
    </source>
</evidence>
<evidence type="ECO:0000256" key="1">
    <source>
        <dbReference type="SAM" id="Phobius"/>
    </source>
</evidence>
<feature type="domain" description="Bacterial Pleckstrin homology" evidence="2">
    <location>
        <begin position="97"/>
        <end position="177"/>
    </location>
</feature>
<organism evidence="3">
    <name type="scientific">Ammonifex degensii</name>
    <dbReference type="NCBI Taxonomy" id="42838"/>
    <lineage>
        <taxon>Bacteria</taxon>
        <taxon>Bacillati</taxon>
        <taxon>Bacillota</taxon>
        <taxon>Clostridia</taxon>
        <taxon>Thermoanaerobacterales</taxon>
        <taxon>Thermoanaerobacteraceae</taxon>
        <taxon>Ammonifex</taxon>
    </lineage>
</organism>
<dbReference type="EMBL" id="DSMV01000145">
    <property type="protein sequence ID" value="HDW51572.1"/>
    <property type="molecule type" value="Genomic_DNA"/>
</dbReference>
<keyword evidence="1" id="KW-0812">Transmembrane</keyword>
<keyword evidence="1" id="KW-0472">Membrane</keyword>
<comment type="caution">
    <text evidence="3">The sequence shown here is derived from an EMBL/GenBank/DDBJ whole genome shotgun (WGS) entry which is preliminary data.</text>
</comment>
<dbReference type="AlphaFoldDB" id="A0A7C1IZR9"/>
<protein>
    <recommendedName>
        <fullName evidence="2">Bacterial Pleckstrin homology domain-containing protein</fullName>
    </recommendedName>
</protein>
<dbReference type="InterPro" id="IPR027783">
    <property type="entry name" value="Bacterial_PH-related"/>
</dbReference>
<gene>
    <name evidence="3" type="ORF">ENQ35_02365</name>
</gene>
<reference evidence="3" key="1">
    <citation type="journal article" date="2020" name="mSystems">
        <title>Genome- and Community-Level Interaction Insights into Carbon Utilization and Element Cycling Functions of Hydrothermarchaeota in Hydrothermal Sediment.</title>
        <authorList>
            <person name="Zhou Z."/>
            <person name="Liu Y."/>
            <person name="Xu W."/>
            <person name="Pan J."/>
            <person name="Luo Z.H."/>
            <person name="Li M."/>
        </authorList>
    </citation>
    <scope>NUCLEOTIDE SEQUENCE [LARGE SCALE GENOMIC DNA]</scope>
    <source>
        <strain evidence="3">SpSt-301</strain>
    </source>
</reference>
<evidence type="ECO:0000259" key="2">
    <source>
        <dbReference type="Pfam" id="PF10882"/>
    </source>
</evidence>
<accession>A0A7C1IZR9</accession>
<keyword evidence="1" id="KW-1133">Transmembrane helix</keyword>